<sequence>MFFFGGAYFIILYYLPIYFQSVYNSSPIGSGVKILALIIPLTIAAIVQGFALSKIRIVPLFWIIGGALGAIGCGLFYTFGTETSTGKWIGYQIIVGFGTGWSF</sequence>
<name>A0A0N0RYX5_9EURO</name>
<keyword evidence="2" id="KW-0813">Transport</keyword>
<dbReference type="EMBL" id="LHQQ01000087">
    <property type="protein sequence ID" value="KOS43195.1"/>
    <property type="molecule type" value="Genomic_DNA"/>
</dbReference>
<reference evidence="7 8" key="1">
    <citation type="submission" date="2015-08" db="EMBL/GenBank/DDBJ databases">
        <title>Genome sequencing of Penicillium nordicum.</title>
        <authorList>
            <person name="Nguyen H.D."/>
            <person name="Seifert K.A."/>
        </authorList>
    </citation>
    <scope>NUCLEOTIDE SEQUENCE [LARGE SCALE GENOMIC DNA]</scope>
    <source>
        <strain evidence="7 8">DAOMC 185683</strain>
    </source>
</reference>
<evidence type="ECO:0000313" key="7">
    <source>
        <dbReference type="EMBL" id="KOS43195.1"/>
    </source>
</evidence>
<evidence type="ECO:0000256" key="5">
    <source>
        <dbReference type="ARBA" id="ARBA00023136"/>
    </source>
</evidence>
<proteinExistence type="predicted"/>
<organism evidence="7 8">
    <name type="scientific">Penicillium nordicum</name>
    <dbReference type="NCBI Taxonomy" id="229535"/>
    <lineage>
        <taxon>Eukaryota</taxon>
        <taxon>Fungi</taxon>
        <taxon>Dikarya</taxon>
        <taxon>Ascomycota</taxon>
        <taxon>Pezizomycotina</taxon>
        <taxon>Eurotiomycetes</taxon>
        <taxon>Eurotiomycetidae</taxon>
        <taxon>Eurotiales</taxon>
        <taxon>Aspergillaceae</taxon>
        <taxon>Penicillium</taxon>
    </lineage>
</organism>
<keyword evidence="4 6" id="KW-1133">Transmembrane helix</keyword>
<evidence type="ECO:0000313" key="8">
    <source>
        <dbReference type="Proteomes" id="UP000037696"/>
    </source>
</evidence>
<dbReference type="Proteomes" id="UP000037696">
    <property type="component" value="Unassembled WGS sequence"/>
</dbReference>
<dbReference type="InterPro" id="IPR036259">
    <property type="entry name" value="MFS_trans_sf"/>
</dbReference>
<keyword evidence="5 6" id="KW-0472">Membrane</keyword>
<evidence type="ECO:0000256" key="3">
    <source>
        <dbReference type="ARBA" id="ARBA00022692"/>
    </source>
</evidence>
<protein>
    <recommendedName>
        <fullName evidence="9">Major facilitator superfamily (MFS) profile domain-containing protein</fullName>
    </recommendedName>
</protein>
<evidence type="ECO:0000256" key="6">
    <source>
        <dbReference type="SAM" id="Phobius"/>
    </source>
</evidence>
<feature type="transmembrane region" description="Helical" evidence="6">
    <location>
        <begin position="59"/>
        <end position="79"/>
    </location>
</feature>
<dbReference type="PANTHER" id="PTHR23501">
    <property type="entry name" value="MAJOR FACILITATOR SUPERFAMILY"/>
    <property type="match status" value="1"/>
</dbReference>
<feature type="transmembrane region" description="Helical" evidence="6">
    <location>
        <begin position="35"/>
        <end position="53"/>
    </location>
</feature>
<dbReference type="PANTHER" id="PTHR23501:SF177">
    <property type="entry name" value="MAJOR FACILITATOR SUPERFAMILY (MFS) PROFILE DOMAIN-CONTAINING PROTEIN-RELATED"/>
    <property type="match status" value="1"/>
</dbReference>
<dbReference type="SUPFAM" id="SSF103473">
    <property type="entry name" value="MFS general substrate transporter"/>
    <property type="match status" value="1"/>
</dbReference>
<dbReference type="AlphaFoldDB" id="A0A0N0RYX5"/>
<evidence type="ECO:0000256" key="1">
    <source>
        <dbReference type="ARBA" id="ARBA00004141"/>
    </source>
</evidence>
<evidence type="ECO:0008006" key="9">
    <source>
        <dbReference type="Google" id="ProtNLM"/>
    </source>
</evidence>
<evidence type="ECO:0000256" key="2">
    <source>
        <dbReference type="ARBA" id="ARBA00022448"/>
    </source>
</evidence>
<dbReference type="GO" id="GO:0022857">
    <property type="term" value="F:transmembrane transporter activity"/>
    <property type="evidence" value="ECO:0007669"/>
    <property type="project" value="TreeGrafter"/>
</dbReference>
<keyword evidence="3 6" id="KW-0812">Transmembrane</keyword>
<dbReference type="GO" id="GO:0005886">
    <property type="term" value="C:plasma membrane"/>
    <property type="evidence" value="ECO:0007669"/>
    <property type="project" value="TreeGrafter"/>
</dbReference>
<accession>A0A0N0RYX5</accession>
<feature type="transmembrane region" description="Helical" evidence="6">
    <location>
        <begin position="6"/>
        <end position="23"/>
    </location>
</feature>
<evidence type="ECO:0000256" key="4">
    <source>
        <dbReference type="ARBA" id="ARBA00022989"/>
    </source>
</evidence>
<comment type="caution">
    <text evidence="7">The sequence shown here is derived from an EMBL/GenBank/DDBJ whole genome shotgun (WGS) entry which is preliminary data.</text>
</comment>
<comment type="subcellular location">
    <subcellularLocation>
        <location evidence="1">Membrane</location>
        <topology evidence="1">Multi-pass membrane protein</topology>
    </subcellularLocation>
</comment>
<keyword evidence="8" id="KW-1185">Reference proteome</keyword>
<gene>
    <name evidence="7" type="ORF">ACN38_g5924</name>
</gene>